<comment type="caution">
    <text evidence="1">The sequence shown here is derived from an EMBL/GenBank/DDBJ whole genome shotgun (WGS) entry which is preliminary data.</text>
</comment>
<protein>
    <submittedName>
        <fullName evidence="1">Uncharacterized protein</fullName>
    </submittedName>
</protein>
<evidence type="ECO:0000313" key="2">
    <source>
        <dbReference type="Proteomes" id="UP000679690"/>
    </source>
</evidence>
<accession>A0ABS3UZ68</accession>
<evidence type="ECO:0000313" key="1">
    <source>
        <dbReference type="EMBL" id="MBO3743875.1"/>
    </source>
</evidence>
<sequence>MRPFVDLRQLVVGAGEADVHSFDFAEPTFAFGFGDAGDEVVADLGESVVLCGVGPEHRAAAACMFVACAGEADGQDRRAGPAQPRWYPPVRDAWRGERDERCAGGDGDGRGKGGFEVGLVDRSLALADPAP</sequence>
<organism evidence="1 2">
    <name type="scientific">Actinoplanes flavus</name>
    <dbReference type="NCBI Taxonomy" id="2820290"/>
    <lineage>
        <taxon>Bacteria</taxon>
        <taxon>Bacillati</taxon>
        <taxon>Actinomycetota</taxon>
        <taxon>Actinomycetes</taxon>
        <taxon>Micromonosporales</taxon>
        <taxon>Micromonosporaceae</taxon>
        <taxon>Actinoplanes</taxon>
    </lineage>
</organism>
<dbReference type="EMBL" id="JAGFNS010000047">
    <property type="protein sequence ID" value="MBO3743875.1"/>
    <property type="molecule type" value="Genomic_DNA"/>
</dbReference>
<gene>
    <name evidence="1" type="ORF">J5X75_40895</name>
</gene>
<dbReference type="Proteomes" id="UP000679690">
    <property type="component" value="Unassembled WGS sequence"/>
</dbReference>
<dbReference type="RefSeq" id="WP_208473114.1">
    <property type="nucleotide sequence ID" value="NZ_JAGFNS010000047.1"/>
</dbReference>
<keyword evidence="2" id="KW-1185">Reference proteome</keyword>
<proteinExistence type="predicted"/>
<reference evidence="1 2" key="1">
    <citation type="submission" date="2021-03" db="EMBL/GenBank/DDBJ databases">
        <title>Actinoplanes flavus sp. nov., a novel actinomycete isolated from Coconut Palm rhizosphere soil.</title>
        <authorList>
            <person name="Luo X."/>
        </authorList>
    </citation>
    <scope>NUCLEOTIDE SEQUENCE [LARGE SCALE GENOMIC DNA]</scope>
    <source>
        <strain evidence="1 2">NEAU-H7</strain>
    </source>
</reference>
<name>A0ABS3UZ68_9ACTN</name>